<keyword evidence="9" id="KW-1185">Reference proteome</keyword>
<feature type="signal peptide" evidence="6">
    <location>
        <begin position="1"/>
        <end position="27"/>
    </location>
</feature>
<dbReference type="Proteomes" id="UP000195402">
    <property type="component" value="Unassembled WGS sequence"/>
</dbReference>
<dbReference type="GO" id="GO:0005576">
    <property type="term" value="C:extracellular region"/>
    <property type="evidence" value="ECO:0007669"/>
    <property type="project" value="UniProtKB-SubCell"/>
</dbReference>
<dbReference type="EMBL" id="MVGT01003956">
    <property type="protein sequence ID" value="OVA02223.1"/>
    <property type="molecule type" value="Genomic_DNA"/>
</dbReference>
<accession>A0A200PVJ0</accession>
<dbReference type="OMA" id="DNFISAN"/>
<keyword evidence="4 6" id="KW-0964">Secreted</keyword>
<feature type="chain" id="PRO_5011909549" description="S-protein homolog" evidence="6">
    <location>
        <begin position="28"/>
        <end position="136"/>
    </location>
</feature>
<comment type="caution">
    <text evidence="7">The sequence shown here is derived from an EMBL/GenBank/DDBJ whole genome shotgun (WGS) entry which is preliminary data.</text>
</comment>
<evidence type="ECO:0000313" key="8">
    <source>
        <dbReference type="EMBL" id="OVA02223.1"/>
    </source>
</evidence>
<keyword evidence="3 6" id="KW-0713">Self-incompatibility</keyword>
<dbReference type="AlphaFoldDB" id="A0A200PVJ0"/>
<evidence type="ECO:0000313" key="7">
    <source>
        <dbReference type="EMBL" id="OVA02222.1"/>
    </source>
</evidence>
<dbReference type="GO" id="GO:0060320">
    <property type="term" value="P:rejection of self pollen"/>
    <property type="evidence" value="ECO:0007669"/>
    <property type="project" value="UniProtKB-KW"/>
</dbReference>
<comment type="subcellular location">
    <subcellularLocation>
        <location evidence="1 6">Secreted</location>
    </subcellularLocation>
</comment>
<dbReference type="OrthoDB" id="1841900at2759"/>
<organism evidence="7 9">
    <name type="scientific">Macleaya cordata</name>
    <name type="common">Five-seeded plume-poppy</name>
    <name type="synonym">Bocconia cordata</name>
    <dbReference type="NCBI Taxonomy" id="56857"/>
    <lineage>
        <taxon>Eukaryota</taxon>
        <taxon>Viridiplantae</taxon>
        <taxon>Streptophyta</taxon>
        <taxon>Embryophyta</taxon>
        <taxon>Tracheophyta</taxon>
        <taxon>Spermatophyta</taxon>
        <taxon>Magnoliopsida</taxon>
        <taxon>Ranunculales</taxon>
        <taxon>Papaveraceae</taxon>
        <taxon>Papaveroideae</taxon>
        <taxon>Macleaya</taxon>
    </lineage>
</organism>
<dbReference type="PANTHER" id="PTHR31232:SF155">
    <property type="entry name" value="PLANT SELF-INCOMPATIBILITY PROTEIN S1 FAMILY"/>
    <property type="match status" value="1"/>
</dbReference>
<evidence type="ECO:0000256" key="6">
    <source>
        <dbReference type="RuleBase" id="RU367044"/>
    </source>
</evidence>
<proteinExistence type="inferred from homology"/>
<keyword evidence="5 6" id="KW-0732">Signal</keyword>
<evidence type="ECO:0000256" key="5">
    <source>
        <dbReference type="ARBA" id="ARBA00022729"/>
    </source>
</evidence>
<reference evidence="7 9" key="1">
    <citation type="journal article" date="2017" name="Mol. Plant">
        <title>The Genome of Medicinal Plant Macleaya cordata Provides New Insights into Benzylisoquinoline Alkaloids Metabolism.</title>
        <authorList>
            <person name="Liu X."/>
            <person name="Liu Y."/>
            <person name="Huang P."/>
            <person name="Ma Y."/>
            <person name="Qing Z."/>
            <person name="Tang Q."/>
            <person name="Cao H."/>
            <person name="Cheng P."/>
            <person name="Zheng Y."/>
            <person name="Yuan Z."/>
            <person name="Zhou Y."/>
            <person name="Liu J."/>
            <person name="Tang Z."/>
            <person name="Zhuo Y."/>
            <person name="Zhang Y."/>
            <person name="Yu L."/>
            <person name="Huang J."/>
            <person name="Yang P."/>
            <person name="Peng Q."/>
            <person name="Zhang J."/>
            <person name="Jiang W."/>
            <person name="Zhang Z."/>
            <person name="Lin K."/>
            <person name="Ro D.K."/>
            <person name="Chen X."/>
            <person name="Xiong X."/>
            <person name="Shang Y."/>
            <person name="Huang S."/>
            <person name="Zeng J."/>
        </authorList>
    </citation>
    <scope>NUCLEOTIDE SEQUENCE [LARGE SCALE GENOMIC DNA]</scope>
    <source>
        <strain evidence="7">BLH2017</strain>
        <strain evidence="9">cv. BLH2017</strain>
        <tissue evidence="7">Root</tissue>
    </source>
</reference>
<evidence type="ECO:0000256" key="2">
    <source>
        <dbReference type="ARBA" id="ARBA00005581"/>
    </source>
</evidence>
<comment type="similarity">
    <text evidence="2 6">Belongs to the plant self-incompatibility (S1) protein family.</text>
</comment>
<evidence type="ECO:0000313" key="9">
    <source>
        <dbReference type="Proteomes" id="UP000195402"/>
    </source>
</evidence>
<dbReference type="InterPro" id="IPR010264">
    <property type="entry name" value="Self-incomp_S1"/>
</dbReference>
<name>A0A200PVJ0_MACCD</name>
<dbReference type="EMBL" id="MVGT01003956">
    <property type="protein sequence ID" value="OVA02222.1"/>
    <property type="molecule type" value="Genomic_DNA"/>
</dbReference>
<evidence type="ECO:0000256" key="4">
    <source>
        <dbReference type="ARBA" id="ARBA00022525"/>
    </source>
</evidence>
<gene>
    <name evidence="8" type="ORF">BVC80_9099g10</name>
    <name evidence="7" type="ORF">BVC80_9099g8</name>
</gene>
<protein>
    <recommendedName>
        <fullName evidence="6">S-protein homolog</fullName>
    </recommendedName>
</protein>
<evidence type="ECO:0000256" key="3">
    <source>
        <dbReference type="ARBA" id="ARBA00022471"/>
    </source>
</evidence>
<dbReference type="Pfam" id="PF05938">
    <property type="entry name" value="Self-incomp_S1"/>
    <property type="match status" value="1"/>
</dbReference>
<dbReference type="PANTHER" id="PTHR31232">
    <property type="match status" value="1"/>
</dbReference>
<sequence>MGTYNSSYVFILIVLVIVLLESKTVLGGRYHVYVINDLGKNIILYVHCKSKDDDLGKHWLKFGADFNWSFKINHFYTTLFYCDLSWGKTKGHFDIFVAGRDWGECGHENICYWRAKKDGLYRYNAKGEFDERMFKW</sequence>
<evidence type="ECO:0000256" key="1">
    <source>
        <dbReference type="ARBA" id="ARBA00004613"/>
    </source>
</evidence>